<evidence type="ECO:0000256" key="1">
    <source>
        <dbReference type="SAM" id="Coils"/>
    </source>
</evidence>
<dbReference type="AlphaFoldDB" id="A0A9W9DTT5"/>
<dbReference type="OrthoDB" id="10255630at2759"/>
<evidence type="ECO:0000313" key="2">
    <source>
        <dbReference type="EMBL" id="KAJ4485626.1"/>
    </source>
</evidence>
<sequence>MESTQKALVLLQEKLANAVTELGTSTKHLQTVQNEAKIAKRRAEDAEKTQKELQEEGTILMHSLDEMRPKIVELTGIKLELTEKAEELERVIQTKETVIEQLESSSEEIRADFEASEKRLRDLLSERETERSSTQDSDSELQKAYNQIQAELDLAFASIKSLEADRTIRQNEALRHIEEVARLQELATAQSEELRLLQHEIYQRQNDQVCVPRKQNRILWAEVHPISRRRSLSLKLRRTRSSLYVKRIPRKTRSWNVSAFELRYLVLFLISLIH</sequence>
<reference evidence="2" key="1">
    <citation type="submission" date="2022-08" db="EMBL/GenBank/DDBJ databases">
        <title>A Global Phylogenomic Analysis of the Shiitake Genus Lentinula.</title>
        <authorList>
            <consortium name="DOE Joint Genome Institute"/>
            <person name="Sierra-Patev S."/>
            <person name="Min B."/>
            <person name="Naranjo-Ortiz M."/>
            <person name="Looney B."/>
            <person name="Konkel Z."/>
            <person name="Slot J.C."/>
            <person name="Sakamoto Y."/>
            <person name="Steenwyk J.L."/>
            <person name="Rokas A."/>
            <person name="Carro J."/>
            <person name="Camarero S."/>
            <person name="Ferreira P."/>
            <person name="Molpeceres G."/>
            <person name="Ruiz-Duenas F.J."/>
            <person name="Serrano A."/>
            <person name="Henrissat B."/>
            <person name="Drula E."/>
            <person name="Hughes K.W."/>
            <person name="Mata J.L."/>
            <person name="Ishikawa N.K."/>
            <person name="Vargas-Isla R."/>
            <person name="Ushijima S."/>
            <person name="Smith C.A."/>
            <person name="Ahrendt S."/>
            <person name="Andreopoulos W."/>
            <person name="He G."/>
            <person name="Labutti K."/>
            <person name="Lipzen A."/>
            <person name="Ng V."/>
            <person name="Riley R."/>
            <person name="Sandor L."/>
            <person name="Barry K."/>
            <person name="Martinez A.T."/>
            <person name="Xiao Y."/>
            <person name="Gibbons J.G."/>
            <person name="Terashima K."/>
            <person name="Grigoriev I.V."/>
            <person name="Hibbett D.S."/>
        </authorList>
    </citation>
    <scope>NUCLEOTIDE SEQUENCE</scope>
    <source>
        <strain evidence="2">JLM2183</strain>
    </source>
</reference>
<organism evidence="2 3">
    <name type="scientific">Lentinula aciculospora</name>
    <dbReference type="NCBI Taxonomy" id="153920"/>
    <lineage>
        <taxon>Eukaryota</taxon>
        <taxon>Fungi</taxon>
        <taxon>Dikarya</taxon>
        <taxon>Basidiomycota</taxon>
        <taxon>Agaricomycotina</taxon>
        <taxon>Agaricomycetes</taxon>
        <taxon>Agaricomycetidae</taxon>
        <taxon>Agaricales</taxon>
        <taxon>Marasmiineae</taxon>
        <taxon>Omphalotaceae</taxon>
        <taxon>Lentinula</taxon>
    </lineage>
</organism>
<dbReference type="EMBL" id="JAOTPV010000003">
    <property type="protein sequence ID" value="KAJ4485626.1"/>
    <property type="molecule type" value="Genomic_DNA"/>
</dbReference>
<protein>
    <submittedName>
        <fullName evidence="2">Uncharacterized protein</fullName>
    </submittedName>
</protein>
<dbReference type="Proteomes" id="UP001150266">
    <property type="component" value="Unassembled WGS sequence"/>
</dbReference>
<comment type="caution">
    <text evidence="2">The sequence shown here is derived from an EMBL/GenBank/DDBJ whole genome shotgun (WGS) entry which is preliminary data.</text>
</comment>
<keyword evidence="3" id="KW-1185">Reference proteome</keyword>
<proteinExistence type="predicted"/>
<name>A0A9W9DTT5_9AGAR</name>
<feature type="coiled-coil region" evidence="1">
    <location>
        <begin position="1"/>
        <end position="200"/>
    </location>
</feature>
<evidence type="ECO:0000313" key="3">
    <source>
        <dbReference type="Proteomes" id="UP001150266"/>
    </source>
</evidence>
<accession>A0A9W9DTT5</accession>
<gene>
    <name evidence="2" type="ORF">J3R30DRAFT_1384812</name>
</gene>
<keyword evidence="1" id="KW-0175">Coiled coil</keyword>